<organism evidence="2">
    <name type="scientific">Strombidium rassoulzadegani</name>
    <dbReference type="NCBI Taxonomy" id="1082188"/>
    <lineage>
        <taxon>Eukaryota</taxon>
        <taxon>Sar</taxon>
        <taxon>Alveolata</taxon>
        <taxon>Ciliophora</taxon>
        <taxon>Intramacronucleata</taxon>
        <taxon>Spirotrichea</taxon>
        <taxon>Oligotrichia</taxon>
        <taxon>Strombidiidae</taxon>
        <taxon>Strombidium</taxon>
    </lineage>
</organism>
<gene>
    <name evidence="2" type="ORF">SRAS04492_LOCUS348</name>
</gene>
<protein>
    <submittedName>
        <fullName evidence="2">Uncharacterized protein</fullName>
    </submittedName>
</protein>
<dbReference type="EMBL" id="HBIA01000665">
    <property type="protein sequence ID" value="CAE0228564.1"/>
    <property type="molecule type" value="Transcribed_RNA"/>
</dbReference>
<keyword evidence="1" id="KW-0812">Transmembrane</keyword>
<keyword evidence="1" id="KW-1133">Transmembrane helix</keyword>
<evidence type="ECO:0000256" key="1">
    <source>
        <dbReference type="SAM" id="Phobius"/>
    </source>
</evidence>
<dbReference type="AlphaFoldDB" id="A0A7S3CHX9"/>
<dbReference type="PANTHER" id="PTHR13411:SF6">
    <property type="entry name" value="PLASMINOGEN RECEPTOR (KT)"/>
    <property type="match status" value="1"/>
</dbReference>
<name>A0A7S3CHX9_9SPIT</name>
<dbReference type="PANTHER" id="PTHR13411">
    <property type="entry name" value="PLASMINOGEN RECEPTOR (KT)"/>
    <property type="match status" value="1"/>
</dbReference>
<feature type="transmembrane region" description="Helical" evidence="1">
    <location>
        <begin position="68"/>
        <end position="86"/>
    </location>
</feature>
<dbReference type="InterPro" id="IPR019319">
    <property type="entry name" value="Plg-R(KT)"/>
</dbReference>
<feature type="transmembrane region" description="Helical" evidence="1">
    <location>
        <begin position="46"/>
        <end position="62"/>
    </location>
</feature>
<sequence>MGAISTKMEEAMGKQIKVQKEMAMKQRQLQMAAQVAMGRERFRYQLGFYSVLLTILPIGAFATKNPKMLFPMLPISFIIAFQYDMLYGNMHIRMQREIASLIQNEPERFFMPAGNGLVTHQEYLDIVKVPSDYKPQITLESTFGHHGGENPYLIATMRNAKRKEAEMQALQSSLQSAATTAQ</sequence>
<evidence type="ECO:0000313" key="2">
    <source>
        <dbReference type="EMBL" id="CAE0228564.1"/>
    </source>
</evidence>
<proteinExistence type="predicted"/>
<dbReference type="GO" id="GO:0005886">
    <property type="term" value="C:plasma membrane"/>
    <property type="evidence" value="ECO:0007669"/>
    <property type="project" value="InterPro"/>
</dbReference>
<reference evidence="2" key="1">
    <citation type="submission" date="2021-01" db="EMBL/GenBank/DDBJ databases">
        <authorList>
            <person name="Corre E."/>
            <person name="Pelletier E."/>
            <person name="Niang G."/>
            <person name="Scheremetjew M."/>
            <person name="Finn R."/>
            <person name="Kale V."/>
            <person name="Holt S."/>
            <person name="Cochrane G."/>
            <person name="Meng A."/>
            <person name="Brown T."/>
            <person name="Cohen L."/>
        </authorList>
    </citation>
    <scope>NUCLEOTIDE SEQUENCE</scope>
    <source>
        <strain evidence="2">Ras09</strain>
    </source>
</reference>
<accession>A0A7S3CHX9</accession>
<keyword evidence="1" id="KW-0472">Membrane</keyword>
<dbReference type="Pfam" id="PF10166">
    <property type="entry name" value="DUF2368"/>
    <property type="match status" value="1"/>
</dbReference>